<dbReference type="PANTHER" id="PTHR10763:SF26">
    <property type="entry name" value="CELL DIVISION CONTROL PROTEIN 6 HOMOLOG"/>
    <property type="match status" value="1"/>
</dbReference>
<protein>
    <submittedName>
        <fullName evidence="2">Uncharacterized protein</fullName>
    </submittedName>
</protein>
<evidence type="ECO:0000256" key="1">
    <source>
        <dbReference type="SAM" id="MobiDB-lite"/>
    </source>
</evidence>
<dbReference type="VEuPathDB" id="FungiDB:AMAG_01673"/>
<dbReference type="PANTHER" id="PTHR10763">
    <property type="entry name" value="CELL DIVISION CONTROL PROTEIN 6-RELATED"/>
    <property type="match status" value="1"/>
</dbReference>
<dbReference type="Proteomes" id="UP000054350">
    <property type="component" value="Unassembled WGS sequence"/>
</dbReference>
<reference evidence="2 3" key="1">
    <citation type="submission" date="2009-11" db="EMBL/GenBank/DDBJ databases">
        <title>Annotation of Allomyces macrogynus ATCC 38327.</title>
        <authorList>
            <consortium name="The Broad Institute Genome Sequencing Platform"/>
            <person name="Russ C."/>
            <person name="Cuomo C."/>
            <person name="Burger G."/>
            <person name="Gray M.W."/>
            <person name="Holland P.W.H."/>
            <person name="King N."/>
            <person name="Lang F.B.F."/>
            <person name="Roger A.J."/>
            <person name="Ruiz-Trillo I."/>
            <person name="Young S.K."/>
            <person name="Zeng Q."/>
            <person name="Gargeya S."/>
            <person name="Fitzgerald M."/>
            <person name="Haas B."/>
            <person name="Abouelleil A."/>
            <person name="Alvarado L."/>
            <person name="Arachchi H.M."/>
            <person name="Berlin A."/>
            <person name="Chapman S.B."/>
            <person name="Gearin G."/>
            <person name="Goldberg J."/>
            <person name="Griggs A."/>
            <person name="Gujja S."/>
            <person name="Hansen M."/>
            <person name="Heiman D."/>
            <person name="Howarth C."/>
            <person name="Larimer J."/>
            <person name="Lui A."/>
            <person name="MacDonald P.J.P."/>
            <person name="McCowen C."/>
            <person name="Montmayeur A."/>
            <person name="Murphy C."/>
            <person name="Neiman D."/>
            <person name="Pearson M."/>
            <person name="Priest M."/>
            <person name="Roberts A."/>
            <person name="Saif S."/>
            <person name="Shea T."/>
            <person name="Sisk P."/>
            <person name="Stolte C."/>
            <person name="Sykes S."/>
            <person name="Wortman J."/>
            <person name="Nusbaum C."/>
            <person name="Birren B."/>
        </authorList>
    </citation>
    <scope>NUCLEOTIDE SEQUENCE [LARGE SCALE GENOMIC DNA]</scope>
    <source>
        <strain evidence="2 3">ATCC 38327</strain>
    </source>
</reference>
<name>A0A0L0S060_ALLM3</name>
<organism evidence="2 3">
    <name type="scientific">Allomyces macrogynus (strain ATCC 38327)</name>
    <name type="common">Allomyces javanicus var. macrogynus</name>
    <dbReference type="NCBI Taxonomy" id="578462"/>
    <lineage>
        <taxon>Eukaryota</taxon>
        <taxon>Fungi</taxon>
        <taxon>Fungi incertae sedis</taxon>
        <taxon>Blastocladiomycota</taxon>
        <taxon>Blastocladiomycetes</taxon>
        <taxon>Blastocladiales</taxon>
        <taxon>Blastocladiaceae</taxon>
        <taxon>Allomyces</taxon>
    </lineage>
</organism>
<accession>A0A0L0S060</accession>
<dbReference type="GO" id="GO:0003688">
    <property type="term" value="F:DNA replication origin binding"/>
    <property type="evidence" value="ECO:0007669"/>
    <property type="project" value="TreeGrafter"/>
</dbReference>
<dbReference type="Gene3D" id="1.10.8.60">
    <property type="match status" value="1"/>
</dbReference>
<proteinExistence type="predicted"/>
<dbReference type="InterPro" id="IPR050311">
    <property type="entry name" value="ORC1/CDC6"/>
</dbReference>
<gene>
    <name evidence="2" type="ORF">AMAG_01673</name>
</gene>
<dbReference type="GO" id="GO:0006270">
    <property type="term" value="P:DNA replication initiation"/>
    <property type="evidence" value="ECO:0007669"/>
    <property type="project" value="TreeGrafter"/>
</dbReference>
<dbReference type="STRING" id="578462.A0A0L0S060"/>
<keyword evidence="3" id="KW-1185">Reference proteome</keyword>
<evidence type="ECO:0000313" key="3">
    <source>
        <dbReference type="Proteomes" id="UP000054350"/>
    </source>
</evidence>
<reference evidence="3" key="2">
    <citation type="submission" date="2009-11" db="EMBL/GenBank/DDBJ databases">
        <title>The Genome Sequence of Allomyces macrogynus strain ATCC 38327.</title>
        <authorList>
            <consortium name="The Broad Institute Genome Sequencing Platform"/>
            <person name="Russ C."/>
            <person name="Cuomo C."/>
            <person name="Shea T."/>
            <person name="Young S.K."/>
            <person name="Zeng Q."/>
            <person name="Koehrsen M."/>
            <person name="Haas B."/>
            <person name="Borodovsky M."/>
            <person name="Guigo R."/>
            <person name="Alvarado L."/>
            <person name="Berlin A."/>
            <person name="Borenstein D."/>
            <person name="Chen Z."/>
            <person name="Engels R."/>
            <person name="Freedman E."/>
            <person name="Gellesch M."/>
            <person name="Goldberg J."/>
            <person name="Griggs A."/>
            <person name="Gujja S."/>
            <person name="Heiman D."/>
            <person name="Hepburn T."/>
            <person name="Howarth C."/>
            <person name="Jen D."/>
            <person name="Larson L."/>
            <person name="Lewis B."/>
            <person name="Mehta T."/>
            <person name="Park D."/>
            <person name="Pearson M."/>
            <person name="Roberts A."/>
            <person name="Saif S."/>
            <person name="Shenoy N."/>
            <person name="Sisk P."/>
            <person name="Stolte C."/>
            <person name="Sykes S."/>
            <person name="Walk T."/>
            <person name="White J."/>
            <person name="Yandava C."/>
            <person name="Burger G."/>
            <person name="Gray M.W."/>
            <person name="Holland P.W.H."/>
            <person name="King N."/>
            <person name="Lang F.B.F."/>
            <person name="Roger A.J."/>
            <person name="Ruiz-Trillo I."/>
            <person name="Lander E."/>
            <person name="Nusbaum C."/>
        </authorList>
    </citation>
    <scope>NUCLEOTIDE SEQUENCE [LARGE SCALE GENOMIC DNA]</scope>
    <source>
        <strain evidence="3">ATCC 38327</strain>
    </source>
</reference>
<dbReference type="EMBL" id="GG745329">
    <property type="protein sequence ID" value="KNE55800.1"/>
    <property type="molecule type" value="Genomic_DNA"/>
</dbReference>
<sequence length="306" mass="31067">MPEIVTFPASSVTDLVAIVRARFAGQMQEPAMAFLARKIAAASSDVRKAITIARTAVRLAVADAKGGTETAVVAKVPHVVRAFQVASSAGRGAGAGGGSAAVVKVRGLNFTAKLALVAAIVALPGKTAKRTALAETPAVNARPFAETSLVDGEPLPPATALTPVSSRPTTPGPTTAGLTGARLFETYRALGRPDPEQKDKKKKHVPPAVPLPNISEAEFWDVVTRLESAGLLTLSAASGAGKRKAAGAGMRGTLVGLAVTAEELVRGLTTAAPGAGVAAASHVEVIRQFLEVHEVVTEEGAEGKAG</sequence>
<dbReference type="AlphaFoldDB" id="A0A0L0S060"/>
<dbReference type="GO" id="GO:0005634">
    <property type="term" value="C:nucleus"/>
    <property type="evidence" value="ECO:0007669"/>
    <property type="project" value="TreeGrafter"/>
</dbReference>
<dbReference type="GO" id="GO:0033314">
    <property type="term" value="P:mitotic DNA replication checkpoint signaling"/>
    <property type="evidence" value="ECO:0007669"/>
    <property type="project" value="TreeGrafter"/>
</dbReference>
<feature type="region of interest" description="Disordered" evidence="1">
    <location>
        <begin position="145"/>
        <end position="178"/>
    </location>
</feature>
<evidence type="ECO:0000313" key="2">
    <source>
        <dbReference type="EMBL" id="KNE55800.1"/>
    </source>
</evidence>
<feature type="compositionally biased region" description="Low complexity" evidence="1">
    <location>
        <begin position="167"/>
        <end position="178"/>
    </location>
</feature>